<gene>
    <name evidence="1" type="ORF">J2X86_002490</name>
</gene>
<proteinExistence type="predicted"/>
<organism evidence="1 2">
    <name type="scientific">Acinetobacter lwoffii</name>
    <dbReference type="NCBI Taxonomy" id="28090"/>
    <lineage>
        <taxon>Bacteria</taxon>
        <taxon>Pseudomonadati</taxon>
        <taxon>Pseudomonadota</taxon>
        <taxon>Gammaproteobacteria</taxon>
        <taxon>Moraxellales</taxon>
        <taxon>Moraxellaceae</taxon>
        <taxon>Acinetobacter</taxon>
    </lineage>
</organism>
<protein>
    <submittedName>
        <fullName evidence="1">Uncharacterized protein</fullName>
    </submittedName>
</protein>
<dbReference type="EMBL" id="JAVDSC010000012">
    <property type="protein sequence ID" value="MDR6630435.1"/>
    <property type="molecule type" value="Genomic_DNA"/>
</dbReference>
<evidence type="ECO:0000313" key="2">
    <source>
        <dbReference type="Proteomes" id="UP001262767"/>
    </source>
</evidence>
<reference evidence="1" key="1">
    <citation type="submission" date="2023-07" db="EMBL/GenBank/DDBJ databases">
        <title>Sorghum-associated microbial communities from plants grown in Nebraska, USA.</title>
        <authorList>
            <person name="Schachtman D."/>
        </authorList>
    </citation>
    <scope>NUCLEOTIDE SEQUENCE</scope>
    <source>
        <strain evidence="1">BE44</strain>
    </source>
</reference>
<sequence>MHTKPIYHLPTLEPGQEWACDGACEHVEPRLYRNVYRQEWDAQGTLLEQKAEHYYTCQNGHLLGVWNEEKQDYVTLPAEAYKTPVNTFGLSLHDIEQFLAELKEDTAQFRTDMNMPNLHAQSFVIITPEGETVSISISYLNEIRAQLSVCPIA</sequence>
<accession>A0AAW8LLL5</accession>
<dbReference type="RefSeq" id="WP_310077951.1">
    <property type="nucleotide sequence ID" value="NZ_JAVDSC010000012.1"/>
</dbReference>
<dbReference type="Proteomes" id="UP001262767">
    <property type="component" value="Unassembled WGS sequence"/>
</dbReference>
<name>A0AAW8LLL5_ACILW</name>
<dbReference type="AlphaFoldDB" id="A0AAW8LLL5"/>
<evidence type="ECO:0000313" key="1">
    <source>
        <dbReference type="EMBL" id="MDR6630435.1"/>
    </source>
</evidence>
<comment type="caution">
    <text evidence="1">The sequence shown here is derived from an EMBL/GenBank/DDBJ whole genome shotgun (WGS) entry which is preliminary data.</text>
</comment>